<evidence type="ECO:0000313" key="2">
    <source>
        <dbReference type="EMBL" id="TMQ71002.1"/>
    </source>
</evidence>
<proteinExistence type="predicted"/>
<organism evidence="2 3">
    <name type="scientific">Eiseniibacteriota bacterium</name>
    <dbReference type="NCBI Taxonomy" id="2212470"/>
    <lineage>
        <taxon>Bacteria</taxon>
        <taxon>Candidatus Eiseniibacteriota</taxon>
    </lineage>
</organism>
<name>A0A538U527_UNCEI</name>
<dbReference type="EMBL" id="VBPA01000162">
    <property type="protein sequence ID" value="TMQ71002.1"/>
    <property type="molecule type" value="Genomic_DNA"/>
</dbReference>
<evidence type="ECO:0000259" key="1">
    <source>
        <dbReference type="Pfam" id="PF13860"/>
    </source>
</evidence>
<gene>
    <name evidence="2" type="ORF">E6K80_06855</name>
</gene>
<dbReference type="Pfam" id="PF13860">
    <property type="entry name" value="FlgD_ig"/>
    <property type="match status" value="1"/>
</dbReference>
<sequence length="460" mass="48256">WSLRQSLGNALAAHLSHFAKYGTPDDPDDGIAMSEFFLETLVADDDDGNLANGTPHFAQIEAAFDAHGIGTSFYLSIAHTPLADQPASGPRVATAHVTYGGPFGALDPGSPTIHYAIDGEPESQVAMTALGGGDYSASLPQASGTIIRYWLSAADVSGGMRTDPPGAPAWSTHAFLAGAVTQALANDMETDPGWTVGAPGDAATTGVWIRAEPVGSSENGIQIQPELDHTVDPGSLCFVTGNAAPTDPIGTADVDGGATTLLTSVFSAAGLTNPVIEYWRWYTNNGGNDAGTDLCGSTWAPIESTRSTDNSWRRVLVRIADLLPPTATMRVRFVASDVGASSVVEAAVDDFRLLALPVTTGVTPAAAPLALVLDPARPNPFASATSLRYALPRATDVTLTIHDIEGRVVRTLERGPATPGAHVARWDGRDDRGRVVPDGVYYARLIANETRLVRPLVRIR</sequence>
<protein>
    <recommendedName>
        <fullName evidence="1">FlgD/Vpr Ig-like domain-containing protein</fullName>
    </recommendedName>
</protein>
<dbReference type="InterPro" id="IPR025965">
    <property type="entry name" value="FlgD/Vpr_Ig-like"/>
</dbReference>
<feature type="non-terminal residue" evidence="2">
    <location>
        <position position="1"/>
    </location>
</feature>
<feature type="domain" description="FlgD/Vpr Ig-like" evidence="1">
    <location>
        <begin position="385"/>
        <end position="445"/>
    </location>
</feature>
<comment type="caution">
    <text evidence="2">The sequence shown here is derived from an EMBL/GenBank/DDBJ whole genome shotgun (WGS) entry which is preliminary data.</text>
</comment>
<accession>A0A538U527</accession>
<dbReference type="AlphaFoldDB" id="A0A538U527"/>
<dbReference type="Gene3D" id="2.60.40.4070">
    <property type="match status" value="1"/>
</dbReference>
<evidence type="ECO:0000313" key="3">
    <source>
        <dbReference type="Proteomes" id="UP000319836"/>
    </source>
</evidence>
<dbReference type="Proteomes" id="UP000319836">
    <property type="component" value="Unassembled WGS sequence"/>
</dbReference>
<reference evidence="2 3" key="1">
    <citation type="journal article" date="2019" name="Nat. Microbiol.">
        <title>Mediterranean grassland soil C-N compound turnover is dependent on rainfall and depth, and is mediated by genomically divergent microorganisms.</title>
        <authorList>
            <person name="Diamond S."/>
            <person name="Andeer P.F."/>
            <person name="Li Z."/>
            <person name="Crits-Christoph A."/>
            <person name="Burstein D."/>
            <person name="Anantharaman K."/>
            <person name="Lane K.R."/>
            <person name="Thomas B.C."/>
            <person name="Pan C."/>
            <person name="Northen T.R."/>
            <person name="Banfield J.F."/>
        </authorList>
    </citation>
    <scope>NUCLEOTIDE SEQUENCE [LARGE SCALE GENOMIC DNA]</scope>
    <source>
        <strain evidence="2">WS_10</strain>
    </source>
</reference>